<evidence type="ECO:0000313" key="3">
    <source>
        <dbReference type="EMBL" id="OEJ64652.1"/>
    </source>
</evidence>
<accession>A0A1E5Q4A0</accession>
<keyword evidence="2" id="KW-1133">Transmembrane helix</keyword>
<evidence type="ECO:0000256" key="2">
    <source>
        <dbReference type="SAM" id="Phobius"/>
    </source>
</evidence>
<proteinExistence type="predicted"/>
<evidence type="ECO:0000313" key="4">
    <source>
        <dbReference type="Proteomes" id="UP000095347"/>
    </source>
</evidence>
<organism evidence="3 4">
    <name type="scientific">Magnetovibrio blakemorei</name>
    <dbReference type="NCBI Taxonomy" id="28181"/>
    <lineage>
        <taxon>Bacteria</taxon>
        <taxon>Pseudomonadati</taxon>
        <taxon>Pseudomonadota</taxon>
        <taxon>Alphaproteobacteria</taxon>
        <taxon>Rhodospirillales</taxon>
        <taxon>Magnetovibrionaceae</taxon>
        <taxon>Magnetovibrio</taxon>
    </lineage>
</organism>
<feature type="region of interest" description="Disordered" evidence="1">
    <location>
        <begin position="1"/>
        <end position="22"/>
    </location>
</feature>
<reference evidence="4" key="1">
    <citation type="submission" date="2016-07" db="EMBL/GenBank/DDBJ databases">
        <authorList>
            <person name="Florea S."/>
            <person name="Webb J.S."/>
            <person name="Jaromczyk J."/>
            <person name="Schardl C.L."/>
        </authorList>
    </citation>
    <scope>NUCLEOTIDE SEQUENCE [LARGE SCALE GENOMIC DNA]</scope>
    <source>
        <strain evidence="4">MV-1</strain>
    </source>
</reference>
<evidence type="ECO:0000256" key="1">
    <source>
        <dbReference type="SAM" id="MobiDB-lite"/>
    </source>
</evidence>
<keyword evidence="2" id="KW-0812">Transmembrane</keyword>
<keyword evidence="2" id="KW-0472">Membrane</keyword>
<dbReference type="Proteomes" id="UP000095347">
    <property type="component" value="Unassembled WGS sequence"/>
</dbReference>
<comment type="caution">
    <text evidence="3">The sequence shown here is derived from an EMBL/GenBank/DDBJ whole genome shotgun (WGS) entry which is preliminary data.</text>
</comment>
<protein>
    <submittedName>
        <fullName evidence="3">Uncharacterized protein</fullName>
    </submittedName>
</protein>
<feature type="transmembrane region" description="Helical" evidence="2">
    <location>
        <begin position="48"/>
        <end position="67"/>
    </location>
</feature>
<dbReference type="RefSeq" id="WP_069959154.1">
    <property type="nucleotide sequence ID" value="NZ_MCGG01000067.1"/>
</dbReference>
<sequence>MDPFTEALGGGTSLQGGDAAPSDAFSDSAATMSANATFGDVITGGSGIGSMGVVVVVALALVAFAWLSRRKT</sequence>
<name>A0A1E5Q4A0_9PROT</name>
<dbReference type="EMBL" id="MCGG01000067">
    <property type="protein sequence ID" value="OEJ64652.1"/>
    <property type="molecule type" value="Genomic_DNA"/>
</dbReference>
<dbReference type="AlphaFoldDB" id="A0A1E5Q4A0"/>
<keyword evidence="4" id="KW-1185">Reference proteome</keyword>
<dbReference type="STRING" id="28181.BEN30_00745"/>
<gene>
    <name evidence="3" type="ORF">BEN30_00745</name>
</gene>